<evidence type="ECO:0000313" key="2">
    <source>
        <dbReference type="EMBL" id="KOF76805.1"/>
    </source>
</evidence>
<keyword evidence="1" id="KW-1133">Transmembrane helix</keyword>
<accession>A0A0L8GJT3</accession>
<protein>
    <submittedName>
        <fullName evidence="2">Uncharacterized protein</fullName>
    </submittedName>
</protein>
<proteinExistence type="predicted"/>
<dbReference type="EMBL" id="KQ421683">
    <property type="protein sequence ID" value="KOF76805.1"/>
    <property type="molecule type" value="Genomic_DNA"/>
</dbReference>
<evidence type="ECO:0000256" key="1">
    <source>
        <dbReference type="SAM" id="Phobius"/>
    </source>
</evidence>
<sequence length="53" mass="6555">MDLHGSLKRRVCLCIYIYIYIYIYTHIRSSLRKHSFFSEFLEKGIYLYRFTVP</sequence>
<gene>
    <name evidence="2" type="ORF">OCBIM_22032909mg</name>
</gene>
<keyword evidence="1" id="KW-0472">Membrane</keyword>
<dbReference type="AlphaFoldDB" id="A0A0L8GJT3"/>
<feature type="transmembrane region" description="Helical" evidence="1">
    <location>
        <begin position="6"/>
        <end position="25"/>
    </location>
</feature>
<reference evidence="2" key="1">
    <citation type="submission" date="2015-07" db="EMBL/GenBank/DDBJ databases">
        <title>MeaNS - Measles Nucleotide Surveillance Program.</title>
        <authorList>
            <person name="Tran T."/>
            <person name="Druce J."/>
        </authorList>
    </citation>
    <scope>NUCLEOTIDE SEQUENCE</scope>
    <source>
        <strain evidence="2">UCB-OBI-ISO-001</strain>
        <tissue evidence="2">Gonad</tissue>
    </source>
</reference>
<name>A0A0L8GJT3_OCTBM</name>
<organism evidence="2">
    <name type="scientific">Octopus bimaculoides</name>
    <name type="common">California two-spotted octopus</name>
    <dbReference type="NCBI Taxonomy" id="37653"/>
    <lineage>
        <taxon>Eukaryota</taxon>
        <taxon>Metazoa</taxon>
        <taxon>Spiralia</taxon>
        <taxon>Lophotrochozoa</taxon>
        <taxon>Mollusca</taxon>
        <taxon>Cephalopoda</taxon>
        <taxon>Coleoidea</taxon>
        <taxon>Octopodiformes</taxon>
        <taxon>Octopoda</taxon>
        <taxon>Incirrata</taxon>
        <taxon>Octopodidae</taxon>
        <taxon>Octopus</taxon>
    </lineage>
</organism>
<keyword evidence="1" id="KW-0812">Transmembrane</keyword>